<comment type="caution">
    <text evidence="1">The sequence shown here is derived from an EMBL/GenBank/DDBJ whole genome shotgun (WGS) entry which is preliminary data.</text>
</comment>
<name>A0A2P7SQW0_9HYPH</name>
<gene>
    <name evidence="1" type="ORF">C7I84_04400</name>
</gene>
<evidence type="ECO:0000313" key="1">
    <source>
        <dbReference type="EMBL" id="PSJ64876.1"/>
    </source>
</evidence>
<proteinExistence type="predicted"/>
<reference evidence="1 2" key="1">
    <citation type="submission" date="2018-03" db="EMBL/GenBank/DDBJ databases">
        <title>The draft genome of Mesorhizobium sp. 6GN-30.</title>
        <authorList>
            <person name="Liu L."/>
            <person name="Li L."/>
            <person name="Wang T."/>
            <person name="Zhang X."/>
            <person name="Liang L."/>
        </authorList>
    </citation>
    <scope>NUCLEOTIDE SEQUENCE [LARGE SCALE GENOMIC DNA]</scope>
    <source>
        <strain evidence="1 2">6GN30</strain>
    </source>
</reference>
<dbReference type="EMBL" id="PXYK01000003">
    <property type="protein sequence ID" value="PSJ64876.1"/>
    <property type="molecule type" value="Genomic_DNA"/>
</dbReference>
<keyword evidence="2" id="KW-1185">Reference proteome</keyword>
<dbReference type="Proteomes" id="UP000241229">
    <property type="component" value="Unassembled WGS sequence"/>
</dbReference>
<organism evidence="1 2">
    <name type="scientific">Kumtagia ephedrae</name>
    <dbReference type="NCBI Taxonomy" id="2116701"/>
    <lineage>
        <taxon>Bacteria</taxon>
        <taxon>Pseudomonadati</taxon>
        <taxon>Pseudomonadota</taxon>
        <taxon>Alphaproteobacteria</taxon>
        <taxon>Hyphomicrobiales</taxon>
        <taxon>Phyllobacteriaceae</taxon>
        <taxon>Kumtagia</taxon>
    </lineage>
</organism>
<protein>
    <submittedName>
        <fullName evidence="1">Uncharacterized protein</fullName>
    </submittedName>
</protein>
<sequence>MSLPSPPDSLSLPLSPAITSSPALPKIVLMPALPSSRSSKAEPLRFSTELKVSPLASPAFLDGSARFKRIAVAEAS</sequence>
<evidence type="ECO:0000313" key="2">
    <source>
        <dbReference type="Proteomes" id="UP000241229"/>
    </source>
</evidence>
<accession>A0A2P7SQW0</accession>
<dbReference type="AlphaFoldDB" id="A0A2P7SQW0"/>